<dbReference type="PRINTS" id="PR00719">
    <property type="entry name" value="LMWPTPASE"/>
</dbReference>
<accession>A0A8E3MHG0</accession>
<evidence type="ECO:0000256" key="2">
    <source>
        <dbReference type="ARBA" id="ARBA00013064"/>
    </source>
</evidence>
<dbReference type="SMART" id="SM00226">
    <property type="entry name" value="LMWPc"/>
    <property type="match status" value="1"/>
</dbReference>
<evidence type="ECO:0000256" key="4">
    <source>
        <dbReference type="ARBA" id="ARBA00022912"/>
    </source>
</evidence>
<comment type="similarity">
    <text evidence="1">Belongs to the low molecular weight phosphotyrosine protein phosphatase family.</text>
</comment>
<dbReference type="InterPro" id="IPR036196">
    <property type="entry name" value="Ptyr_pPase_sf"/>
</dbReference>
<feature type="active site" description="Nucleophile" evidence="5">
    <location>
        <position position="10"/>
    </location>
</feature>
<evidence type="ECO:0000313" key="7">
    <source>
        <dbReference type="Proteomes" id="UP000955338"/>
    </source>
</evidence>
<dbReference type="SUPFAM" id="SSF52788">
    <property type="entry name" value="Phosphotyrosine protein phosphatases I"/>
    <property type="match status" value="1"/>
</dbReference>
<sequence length="156" mass="18184">MQQIAVLFVCLGNICRSPMAEFIFKDKVKKAGLSKYFSISSAGTSGWHNGETMHCGTAELLERHQIESNGFRSRQVSKEDIQKYHYLIAMDESNLKDLEQLFGQHQKIFKITTLCQDLPKDHIPDPWYTKDFDETYRLLDRCCDQLLLKICRDFKL</sequence>
<dbReference type="CDD" id="cd16343">
    <property type="entry name" value="LMWPTP"/>
    <property type="match status" value="1"/>
</dbReference>
<evidence type="ECO:0000256" key="5">
    <source>
        <dbReference type="PIRSR" id="PIRSR617867-1"/>
    </source>
</evidence>
<dbReference type="Gene3D" id="3.40.50.2300">
    <property type="match status" value="1"/>
</dbReference>
<dbReference type="EC" id="3.1.3.48" evidence="2"/>
<dbReference type="InterPro" id="IPR023485">
    <property type="entry name" value="Ptyr_pPase"/>
</dbReference>
<feature type="active site" evidence="5">
    <location>
        <position position="16"/>
    </location>
</feature>
<evidence type="ECO:0000313" key="6">
    <source>
        <dbReference type="EMBL" id="QDJ15292.1"/>
    </source>
</evidence>
<reference evidence="6" key="1">
    <citation type="submission" date="2017-06" db="EMBL/GenBank/DDBJ databases">
        <title>Genome sequencing of pathogenic and non-pathogenic strains within Bisgaard taxon 40.</title>
        <authorList>
            <person name="Ladner J.T."/>
            <person name="Lovett S.P."/>
            <person name="Koroleva G."/>
            <person name="Lorch J.M."/>
        </authorList>
    </citation>
    <scope>NUCLEOTIDE SEQUENCE</scope>
    <source>
        <strain evidence="6">27576-1-I1</strain>
    </source>
</reference>
<dbReference type="EMBL" id="CP022011">
    <property type="protein sequence ID" value="QDJ15292.1"/>
    <property type="molecule type" value="Genomic_DNA"/>
</dbReference>
<keyword evidence="3" id="KW-0378">Hydrolase</keyword>
<dbReference type="AlphaFoldDB" id="A0A8E3MHG0"/>
<dbReference type="Proteomes" id="UP000955338">
    <property type="component" value="Chromosome"/>
</dbReference>
<feature type="active site" description="Proton donor" evidence="5">
    <location>
        <position position="125"/>
    </location>
</feature>
<dbReference type="RefSeq" id="WP_261920196.1">
    <property type="nucleotide sequence ID" value="NZ_CP022011.1"/>
</dbReference>
<evidence type="ECO:0000256" key="3">
    <source>
        <dbReference type="ARBA" id="ARBA00022801"/>
    </source>
</evidence>
<proteinExistence type="inferred from homology"/>
<organism evidence="6 7">
    <name type="scientific">Mergibacter septicus</name>
    <dbReference type="NCBI Taxonomy" id="221402"/>
    <lineage>
        <taxon>Bacteria</taxon>
        <taxon>Pseudomonadati</taxon>
        <taxon>Pseudomonadota</taxon>
        <taxon>Gammaproteobacteria</taxon>
        <taxon>Pasteurellales</taxon>
        <taxon>Pasteurellaceae</taxon>
        <taxon>Mergibacter</taxon>
    </lineage>
</organism>
<dbReference type="InterPro" id="IPR050438">
    <property type="entry name" value="LMW_PTPase"/>
</dbReference>
<gene>
    <name evidence="6" type="ORF">CEP48_07605</name>
</gene>
<keyword evidence="4" id="KW-0904">Protein phosphatase</keyword>
<name>A0A8E3MHG0_9PAST</name>
<dbReference type="PANTHER" id="PTHR11717">
    <property type="entry name" value="LOW MOLECULAR WEIGHT PROTEIN TYROSINE PHOSPHATASE"/>
    <property type="match status" value="1"/>
</dbReference>
<keyword evidence="7" id="KW-1185">Reference proteome</keyword>
<dbReference type="Pfam" id="PF01451">
    <property type="entry name" value="LMWPc"/>
    <property type="match status" value="1"/>
</dbReference>
<evidence type="ECO:0000256" key="1">
    <source>
        <dbReference type="ARBA" id="ARBA00011063"/>
    </source>
</evidence>
<protein>
    <recommendedName>
        <fullName evidence="2">protein-tyrosine-phosphatase</fullName>
        <ecNumber evidence="2">3.1.3.48</ecNumber>
    </recommendedName>
</protein>
<dbReference type="GO" id="GO:0004725">
    <property type="term" value="F:protein tyrosine phosphatase activity"/>
    <property type="evidence" value="ECO:0007669"/>
    <property type="project" value="UniProtKB-EC"/>
</dbReference>
<dbReference type="PANTHER" id="PTHR11717:SF7">
    <property type="entry name" value="LOW MOLECULAR WEIGHT PHOSPHOTYROSINE PROTEIN PHOSPHATASE"/>
    <property type="match status" value="1"/>
</dbReference>
<dbReference type="InterPro" id="IPR017867">
    <property type="entry name" value="Tyr_phospatase_low_mol_wt"/>
</dbReference>